<protein>
    <recommendedName>
        <fullName evidence="2">FAD synthase</fullName>
        <ecNumber evidence="2">2.7.7.2</ecNumber>
    </recommendedName>
    <alternativeName>
        <fullName evidence="10">FAD pyrophosphorylase</fullName>
    </alternativeName>
    <alternativeName>
        <fullName evidence="11">FMN adenylyltransferase</fullName>
    </alternativeName>
</protein>
<comment type="caution">
    <text evidence="14">The sequence shown here is derived from an EMBL/GenBank/DDBJ whole genome shotgun (WGS) entry which is preliminary data.</text>
</comment>
<dbReference type="InterPro" id="IPR014729">
    <property type="entry name" value="Rossmann-like_a/b/a_fold"/>
</dbReference>
<sequence length="506" mass="55534">MEILEAVHALHDVHLRDKCERAITAVQRTIDLYGVSSLAFSFNGGKDSTVLLHILRAACARHAQNTDHATENTINEGMKSMLTFFFDRADDFCEIREFVQEMDTRYELHVQSMHGDFKAGVEQLVHKQGTKAIFLGTRRGDPNAGGQDEFCPSSPGWPPFMRVNPVLGWTYADVWGFLKATQVPYCSLYDHGFTSLGSINNTRPNSALRKEDGTYAPAHLLYDVRMERAGRNSVCEDSRSAPTGIALTAALLIIGDEILAGKVDDTNSSYLCRELYALGWRVVKVVCIRDEVDAISSEVRALSEAYDVVVTSGGLGPTPDDVTMAGVAEAFGHLLVREQDLENRLRRYFGANVTQSHLKMADAPAGELKAIDCFMDDGSLSPFPVLQCRNVYVLPGVPHLLRKKWAAVKDHLSTAKGRLRPFRSVSLRLSTGDETIVAPALERLSTQFEGSVGIGSYPVEGRTDGTSIILSLESKSSRQLEAARDALVTDLPPGTILGEQRNSATL</sequence>
<evidence type="ECO:0000256" key="8">
    <source>
        <dbReference type="ARBA" id="ARBA00022827"/>
    </source>
</evidence>
<evidence type="ECO:0000256" key="12">
    <source>
        <dbReference type="ARBA" id="ARBA00049494"/>
    </source>
</evidence>
<dbReference type="AlphaFoldDB" id="A0AAV1IDS0"/>
<dbReference type="InterPro" id="IPR002500">
    <property type="entry name" value="PAPS_reduct_dom"/>
</dbReference>
<dbReference type="Pfam" id="PF00994">
    <property type="entry name" value="MoCF_biosynth"/>
    <property type="match status" value="1"/>
</dbReference>
<evidence type="ECO:0000256" key="6">
    <source>
        <dbReference type="ARBA" id="ARBA00022695"/>
    </source>
</evidence>
<evidence type="ECO:0000256" key="1">
    <source>
        <dbReference type="ARBA" id="ARBA00004726"/>
    </source>
</evidence>
<dbReference type="Pfam" id="PF01507">
    <property type="entry name" value="PAPS_reduct"/>
    <property type="match status" value="2"/>
</dbReference>
<keyword evidence="7" id="KW-0547">Nucleotide-binding</keyword>
<evidence type="ECO:0000256" key="10">
    <source>
        <dbReference type="ARBA" id="ARBA00031145"/>
    </source>
</evidence>
<evidence type="ECO:0000313" key="14">
    <source>
        <dbReference type="EMBL" id="CAK0784145.1"/>
    </source>
</evidence>
<keyword evidence="4" id="KW-0288">FMN</keyword>
<evidence type="ECO:0000256" key="7">
    <source>
        <dbReference type="ARBA" id="ARBA00022741"/>
    </source>
</evidence>
<dbReference type="GO" id="GO:0005524">
    <property type="term" value="F:ATP binding"/>
    <property type="evidence" value="ECO:0007669"/>
    <property type="project" value="UniProtKB-KW"/>
</dbReference>
<evidence type="ECO:0000256" key="4">
    <source>
        <dbReference type="ARBA" id="ARBA00022643"/>
    </source>
</evidence>
<dbReference type="InterPro" id="IPR001453">
    <property type="entry name" value="MoaB/Mog_dom"/>
</dbReference>
<dbReference type="SUPFAM" id="SSF52402">
    <property type="entry name" value="Adenine nucleotide alpha hydrolases-like"/>
    <property type="match status" value="1"/>
</dbReference>
<dbReference type="GO" id="GO:0006747">
    <property type="term" value="P:FAD biosynthetic process"/>
    <property type="evidence" value="ECO:0007669"/>
    <property type="project" value="TreeGrafter"/>
</dbReference>
<dbReference type="CDD" id="cd23948">
    <property type="entry name" value="FAD_synthase"/>
    <property type="match status" value="1"/>
</dbReference>
<dbReference type="SUPFAM" id="SSF53218">
    <property type="entry name" value="Molybdenum cofactor biosynthesis proteins"/>
    <property type="match status" value="1"/>
</dbReference>
<proteinExistence type="predicted"/>
<evidence type="ECO:0000259" key="13">
    <source>
        <dbReference type="SMART" id="SM00852"/>
    </source>
</evidence>
<organism evidence="14 15">
    <name type="scientific">Coccomyxa viridis</name>
    <dbReference type="NCBI Taxonomy" id="1274662"/>
    <lineage>
        <taxon>Eukaryota</taxon>
        <taxon>Viridiplantae</taxon>
        <taxon>Chlorophyta</taxon>
        <taxon>core chlorophytes</taxon>
        <taxon>Trebouxiophyceae</taxon>
        <taxon>Trebouxiophyceae incertae sedis</taxon>
        <taxon>Coccomyxaceae</taxon>
        <taxon>Coccomyxa</taxon>
    </lineage>
</organism>
<dbReference type="SMART" id="SM00852">
    <property type="entry name" value="MoCF_biosynth"/>
    <property type="match status" value="1"/>
</dbReference>
<reference evidence="14 15" key="1">
    <citation type="submission" date="2023-10" db="EMBL/GenBank/DDBJ databases">
        <authorList>
            <person name="Maclean D."/>
            <person name="Macfadyen A."/>
        </authorList>
    </citation>
    <scope>NUCLEOTIDE SEQUENCE [LARGE SCALE GENOMIC DNA]</scope>
</reference>
<feature type="domain" description="MoaB/Mog" evidence="13">
    <location>
        <begin position="250"/>
        <end position="415"/>
    </location>
</feature>
<dbReference type="Proteomes" id="UP001314263">
    <property type="component" value="Unassembled WGS sequence"/>
</dbReference>
<evidence type="ECO:0000256" key="11">
    <source>
        <dbReference type="ARBA" id="ARBA00031871"/>
    </source>
</evidence>
<dbReference type="EMBL" id="CAUYUE010000010">
    <property type="protein sequence ID" value="CAK0784145.1"/>
    <property type="molecule type" value="Genomic_DNA"/>
</dbReference>
<dbReference type="PANTHER" id="PTHR23293">
    <property type="entry name" value="FAD SYNTHETASE-RELATED FMN ADENYLYLTRANSFERASE"/>
    <property type="match status" value="1"/>
</dbReference>
<dbReference type="Gene3D" id="3.40.980.10">
    <property type="entry name" value="MoaB/Mog-like domain"/>
    <property type="match status" value="1"/>
</dbReference>
<comment type="pathway">
    <text evidence="1">Cofactor biosynthesis; FAD biosynthesis; FAD from FMN: step 1/1.</text>
</comment>
<name>A0AAV1IDS0_9CHLO</name>
<dbReference type="Gene3D" id="3.40.50.620">
    <property type="entry name" value="HUPs"/>
    <property type="match status" value="1"/>
</dbReference>
<keyword evidence="6" id="KW-0548">Nucleotidyltransferase</keyword>
<dbReference type="InterPro" id="IPR056596">
    <property type="entry name" value="FLAD1_M"/>
</dbReference>
<evidence type="ECO:0000256" key="9">
    <source>
        <dbReference type="ARBA" id="ARBA00022840"/>
    </source>
</evidence>
<accession>A0AAV1IDS0</accession>
<keyword evidence="5" id="KW-0808">Transferase</keyword>
<keyword evidence="3" id="KW-0285">Flavoprotein</keyword>
<evidence type="ECO:0000256" key="3">
    <source>
        <dbReference type="ARBA" id="ARBA00022630"/>
    </source>
</evidence>
<keyword evidence="9" id="KW-0067">ATP-binding</keyword>
<keyword evidence="15" id="KW-1185">Reference proteome</keyword>
<dbReference type="PANTHER" id="PTHR23293:SF9">
    <property type="entry name" value="FAD SYNTHASE"/>
    <property type="match status" value="1"/>
</dbReference>
<evidence type="ECO:0000256" key="2">
    <source>
        <dbReference type="ARBA" id="ARBA00012393"/>
    </source>
</evidence>
<evidence type="ECO:0000256" key="5">
    <source>
        <dbReference type="ARBA" id="ARBA00022679"/>
    </source>
</evidence>
<gene>
    <name evidence="14" type="ORF">CVIRNUC_007348</name>
</gene>
<dbReference type="CDD" id="cd00885">
    <property type="entry name" value="cinA"/>
    <property type="match status" value="1"/>
</dbReference>
<dbReference type="InterPro" id="IPR036425">
    <property type="entry name" value="MoaB/Mog-like_dom_sf"/>
</dbReference>
<evidence type="ECO:0000313" key="15">
    <source>
        <dbReference type="Proteomes" id="UP001314263"/>
    </source>
</evidence>
<dbReference type="GO" id="GO:0003919">
    <property type="term" value="F:FMN adenylyltransferase activity"/>
    <property type="evidence" value="ECO:0007669"/>
    <property type="project" value="UniProtKB-EC"/>
</dbReference>
<comment type="catalytic activity">
    <reaction evidence="12">
        <text>FMN + ATP + H(+) = FAD + diphosphate</text>
        <dbReference type="Rhea" id="RHEA:17237"/>
        <dbReference type="ChEBI" id="CHEBI:15378"/>
        <dbReference type="ChEBI" id="CHEBI:30616"/>
        <dbReference type="ChEBI" id="CHEBI:33019"/>
        <dbReference type="ChEBI" id="CHEBI:57692"/>
        <dbReference type="ChEBI" id="CHEBI:58210"/>
        <dbReference type="EC" id="2.7.7.2"/>
    </reaction>
</comment>
<dbReference type="Pfam" id="PF24102">
    <property type="entry name" value="FLAD1_M"/>
    <property type="match status" value="1"/>
</dbReference>
<dbReference type="EC" id="2.7.7.2" evidence="2"/>
<keyword evidence="8" id="KW-0274">FAD</keyword>